<feature type="region of interest" description="Disordered" evidence="5">
    <location>
        <begin position="1"/>
        <end position="63"/>
    </location>
</feature>
<feature type="compositionally biased region" description="Polar residues" evidence="5">
    <location>
        <begin position="38"/>
        <end position="58"/>
    </location>
</feature>
<feature type="domain" description="OmpA-like" evidence="6">
    <location>
        <begin position="267"/>
        <end position="385"/>
    </location>
</feature>
<proteinExistence type="predicted"/>
<comment type="subcellular location">
    <subcellularLocation>
        <location evidence="1">Cell outer membrane</location>
    </subcellularLocation>
</comment>
<keyword evidence="3" id="KW-0998">Cell outer membrane</keyword>
<sequence length="385" mass="39588">TFAGCGQSQGDSAARRTATTPAIAPSDAAAQGGISLPPQATTGPTGQQGVAGNATDATCDSEKGGTVIPAVEIPAVTSAPVVVPEQELAGTRVPGFTVPGVKIPAQRVGAQCAVEEPAPAGCLGRVVIPATTITAVTIPAATIPGVSVPGASTPAVTAPAQSSSVERAAAQTVEQECRLKAEPGEYQGSVYRAAAYRPAIYRPALYRPALYRPRVCVAGGGCLDGVRVDGVRVDGVRVDGVRVDGRRLDGRKLPEVKSRCVEVLSGGGSTAYGLCADVLFAFDRATVRPGAARVLREVAASIRKRSGDGEIRVEGHTDAKGSDAYNDDLSARRAAAVRRWLIDEGGFEASRVRARGFGEAQPKADNGTGDGRRKNRRVVIGVTDR</sequence>
<evidence type="ECO:0000256" key="1">
    <source>
        <dbReference type="ARBA" id="ARBA00004442"/>
    </source>
</evidence>
<dbReference type="InterPro" id="IPR006690">
    <property type="entry name" value="OMPA-like_CS"/>
</dbReference>
<protein>
    <recommendedName>
        <fullName evidence="6">OmpA-like domain-containing protein</fullName>
    </recommendedName>
</protein>
<organism evidence="7">
    <name type="scientific">uncultured Solirubrobacteraceae bacterium</name>
    <dbReference type="NCBI Taxonomy" id="1162706"/>
    <lineage>
        <taxon>Bacteria</taxon>
        <taxon>Bacillati</taxon>
        <taxon>Actinomycetota</taxon>
        <taxon>Thermoleophilia</taxon>
        <taxon>Solirubrobacterales</taxon>
        <taxon>Solirubrobacteraceae</taxon>
        <taxon>environmental samples</taxon>
    </lineage>
</organism>
<dbReference type="CDD" id="cd07185">
    <property type="entry name" value="OmpA_C-like"/>
    <property type="match status" value="1"/>
</dbReference>
<dbReference type="PROSITE" id="PS01068">
    <property type="entry name" value="OMPA_1"/>
    <property type="match status" value="1"/>
</dbReference>
<evidence type="ECO:0000256" key="4">
    <source>
        <dbReference type="PROSITE-ProRule" id="PRU00473"/>
    </source>
</evidence>
<evidence type="ECO:0000256" key="5">
    <source>
        <dbReference type="SAM" id="MobiDB-lite"/>
    </source>
</evidence>
<evidence type="ECO:0000313" key="7">
    <source>
        <dbReference type="EMBL" id="CAA9481988.1"/>
    </source>
</evidence>
<dbReference type="InterPro" id="IPR006664">
    <property type="entry name" value="OMP_bac"/>
</dbReference>
<dbReference type="Gene3D" id="3.30.1330.60">
    <property type="entry name" value="OmpA-like domain"/>
    <property type="match status" value="1"/>
</dbReference>
<dbReference type="InterPro" id="IPR006665">
    <property type="entry name" value="OmpA-like"/>
</dbReference>
<dbReference type="PANTHER" id="PTHR30329">
    <property type="entry name" value="STATOR ELEMENT OF FLAGELLAR MOTOR COMPLEX"/>
    <property type="match status" value="1"/>
</dbReference>
<dbReference type="AlphaFoldDB" id="A0A6J4RTT4"/>
<keyword evidence="2 4" id="KW-0472">Membrane</keyword>
<dbReference type="InterPro" id="IPR050330">
    <property type="entry name" value="Bact_OuterMem_StrucFunc"/>
</dbReference>
<dbReference type="PROSITE" id="PS51123">
    <property type="entry name" value="OMPA_2"/>
    <property type="match status" value="1"/>
</dbReference>
<feature type="region of interest" description="Disordered" evidence="5">
    <location>
        <begin position="358"/>
        <end position="385"/>
    </location>
</feature>
<evidence type="ECO:0000256" key="3">
    <source>
        <dbReference type="ARBA" id="ARBA00023237"/>
    </source>
</evidence>
<feature type="non-terminal residue" evidence="7">
    <location>
        <position position="1"/>
    </location>
</feature>
<dbReference type="Pfam" id="PF00691">
    <property type="entry name" value="OmpA"/>
    <property type="match status" value="1"/>
</dbReference>
<dbReference type="GO" id="GO:0009279">
    <property type="term" value="C:cell outer membrane"/>
    <property type="evidence" value="ECO:0007669"/>
    <property type="project" value="UniProtKB-SubCell"/>
</dbReference>
<dbReference type="EMBL" id="CADCVR010000025">
    <property type="protein sequence ID" value="CAA9481988.1"/>
    <property type="molecule type" value="Genomic_DNA"/>
</dbReference>
<dbReference type="PRINTS" id="PR01021">
    <property type="entry name" value="OMPADOMAIN"/>
</dbReference>
<name>A0A6J4RTT4_9ACTN</name>
<dbReference type="PANTHER" id="PTHR30329:SF21">
    <property type="entry name" value="LIPOPROTEIN YIAD-RELATED"/>
    <property type="match status" value="1"/>
</dbReference>
<reference evidence="7" key="1">
    <citation type="submission" date="2020-02" db="EMBL/GenBank/DDBJ databases">
        <authorList>
            <person name="Meier V. D."/>
        </authorList>
    </citation>
    <scope>NUCLEOTIDE SEQUENCE</scope>
    <source>
        <strain evidence="7">AVDCRST_MAG53</strain>
    </source>
</reference>
<feature type="compositionally biased region" description="Polar residues" evidence="5">
    <location>
        <begin position="1"/>
        <end position="11"/>
    </location>
</feature>
<evidence type="ECO:0000256" key="2">
    <source>
        <dbReference type="ARBA" id="ARBA00023136"/>
    </source>
</evidence>
<gene>
    <name evidence="7" type="ORF">AVDCRST_MAG53-655</name>
</gene>
<feature type="compositionally biased region" description="Low complexity" evidence="5">
    <location>
        <begin position="15"/>
        <end position="25"/>
    </location>
</feature>
<dbReference type="SUPFAM" id="SSF103088">
    <property type="entry name" value="OmpA-like"/>
    <property type="match status" value="1"/>
</dbReference>
<accession>A0A6J4RTT4</accession>
<evidence type="ECO:0000259" key="6">
    <source>
        <dbReference type="PROSITE" id="PS51123"/>
    </source>
</evidence>
<dbReference type="InterPro" id="IPR036737">
    <property type="entry name" value="OmpA-like_sf"/>
</dbReference>